<evidence type="ECO:0000313" key="1">
    <source>
        <dbReference type="EMBL" id="MDQ1023313.1"/>
    </source>
</evidence>
<sequence length="43" mass="4590">MGGNWAPVAFVASWGLSLQLLTGRLSPHHLTGVQGSMRPTRMA</sequence>
<evidence type="ECO:0000313" key="2">
    <source>
        <dbReference type="Proteomes" id="UP001230328"/>
    </source>
</evidence>
<reference evidence="1 2" key="1">
    <citation type="submission" date="2023-07" db="EMBL/GenBank/DDBJ databases">
        <title>Comparative genomics of wheat-associated soil bacteria to identify genetic determinants of phenazine resistance.</title>
        <authorList>
            <person name="Mouncey N."/>
        </authorList>
    </citation>
    <scope>NUCLEOTIDE SEQUENCE [LARGE SCALE GENOMIC DNA]</scope>
    <source>
        <strain evidence="1 2">V2I4</strain>
    </source>
</reference>
<proteinExistence type="predicted"/>
<name>A0ABU0SIB5_9ACTN</name>
<protein>
    <submittedName>
        <fullName evidence="1">Uncharacterized protein</fullName>
    </submittedName>
</protein>
<dbReference type="EMBL" id="JAUSZI010000002">
    <property type="protein sequence ID" value="MDQ1023313.1"/>
    <property type="molecule type" value="Genomic_DNA"/>
</dbReference>
<keyword evidence="2" id="KW-1185">Reference proteome</keyword>
<comment type="caution">
    <text evidence="1">The sequence shown here is derived from an EMBL/GenBank/DDBJ whole genome shotgun (WGS) entry which is preliminary data.</text>
</comment>
<dbReference type="Proteomes" id="UP001230328">
    <property type="component" value="Unassembled WGS sequence"/>
</dbReference>
<organism evidence="1 2">
    <name type="scientific">Streptomyces umbrinus</name>
    <dbReference type="NCBI Taxonomy" id="67370"/>
    <lineage>
        <taxon>Bacteria</taxon>
        <taxon>Bacillati</taxon>
        <taxon>Actinomycetota</taxon>
        <taxon>Actinomycetes</taxon>
        <taxon>Kitasatosporales</taxon>
        <taxon>Streptomycetaceae</taxon>
        <taxon>Streptomyces</taxon>
        <taxon>Streptomyces phaeochromogenes group</taxon>
    </lineage>
</organism>
<gene>
    <name evidence="1" type="ORF">QF035_000895</name>
</gene>
<accession>A0ABU0SIB5</accession>